<evidence type="ECO:0000313" key="2">
    <source>
        <dbReference type="Proteomes" id="UP000078240"/>
    </source>
</evidence>
<evidence type="ECO:0000313" key="1">
    <source>
        <dbReference type="EMBL" id="OAQ82192.1"/>
    </source>
</evidence>
<comment type="caution">
    <text evidence="1">The sequence shown here is derived from an EMBL/GenBank/DDBJ whole genome shotgun (WGS) entry which is preliminary data.</text>
</comment>
<sequence length="111" mass="12054">MEEVVVGGRAREWAEEGRAGGRVCLGRVQLRWCWRWRCAASGSRFLFSRRRGQLAADAQRVVRWCGGGEGRSPVAPDLWAAAGAASAVQSGSTVLGEVLGNVDGRTLQRQR</sequence>
<accession>A0A179GWP6</accession>
<name>A0A179GWP6_PURLI</name>
<dbReference type="Proteomes" id="UP000078240">
    <property type="component" value="Unassembled WGS sequence"/>
</dbReference>
<gene>
    <name evidence="1" type="ORF">VFPBJ_04776</name>
</gene>
<dbReference type="EMBL" id="LSBH01000003">
    <property type="protein sequence ID" value="OAQ82192.1"/>
    <property type="molecule type" value="Genomic_DNA"/>
</dbReference>
<protein>
    <submittedName>
        <fullName evidence="1">Uncharacterized protein</fullName>
    </submittedName>
</protein>
<proteinExistence type="predicted"/>
<organism evidence="1 2">
    <name type="scientific">Purpureocillium lilacinum</name>
    <name type="common">Paecilomyces lilacinus</name>
    <dbReference type="NCBI Taxonomy" id="33203"/>
    <lineage>
        <taxon>Eukaryota</taxon>
        <taxon>Fungi</taxon>
        <taxon>Dikarya</taxon>
        <taxon>Ascomycota</taxon>
        <taxon>Pezizomycotina</taxon>
        <taxon>Sordariomycetes</taxon>
        <taxon>Hypocreomycetidae</taxon>
        <taxon>Hypocreales</taxon>
        <taxon>Ophiocordycipitaceae</taxon>
        <taxon>Purpureocillium</taxon>
    </lineage>
</organism>
<dbReference type="AlphaFoldDB" id="A0A179GWP6"/>
<reference evidence="1 2" key="1">
    <citation type="submission" date="2016-01" db="EMBL/GenBank/DDBJ databases">
        <title>Biosynthesis of antibiotic leucinostatins and their inhibition on Phytophthora in bio-control Purpureocillium lilacinum.</title>
        <authorList>
            <person name="Wang G."/>
            <person name="Liu Z."/>
            <person name="Lin R."/>
            <person name="Li E."/>
            <person name="Mao Z."/>
            <person name="Ling J."/>
            <person name="Yin W."/>
            <person name="Xie B."/>
        </authorList>
    </citation>
    <scope>NUCLEOTIDE SEQUENCE [LARGE SCALE GENOMIC DNA]</scope>
    <source>
        <strain evidence="1">PLBJ-1</strain>
    </source>
</reference>